<gene>
    <name evidence="1" type="ORF">UFOVP713_3</name>
</gene>
<name>A0A6J5NMR8_9CAUD</name>
<evidence type="ECO:0000313" key="1">
    <source>
        <dbReference type="EMBL" id="CAB4158435.1"/>
    </source>
</evidence>
<proteinExistence type="predicted"/>
<organism evidence="1">
    <name type="scientific">uncultured Caudovirales phage</name>
    <dbReference type="NCBI Taxonomy" id="2100421"/>
    <lineage>
        <taxon>Viruses</taxon>
        <taxon>Duplodnaviria</taxon>
        <taxon>Heunggongvirae</taxon>
        <taxon>Uroviricota</taxon>
        <taxon>Caudoviricetes</taxon>
        <taxon>Peduoviridae</taxon>
        <taxon>Maltschvirus</taxon>
        <taxon>Maltschvirus maltsch</taxon>
    </lineage>
</organism>
<reference evidence="1" key="1">
    <citation type="submission" date="2020-04" db="EMBL/GenBank/DDBJ databases">
        <authorList>
            <person name="Chiriac C."/>
            <person name="Salcher M."/>
            <person name="Ghai R."/>
            <person name="Kavagutti S V."/>
        </authorList>
    </citation>
    <scope>NUCLEOTIDE SEQUENCE</scope>
</reference>
<sequence length="123" mass="12615">MATIALTSTDRNAVNGAIVLKWEALGNADDGAPFALPFKASITMQAIGTFGSATVTLQGSNDGTNWAPLQWKGKTATALSLTSAGIAEAVECPAFIRPVTTGGTGTDVDIIIALHAEYSKVGY</sequence>
<accession>A0A6J5NMR8</accession>
<protein>
    <submittedName>
        <fullName evidence="1">Uncharacterized protein</fullName>
    </submittedName>
</protein>
<dbReference type="EMBL" id="LR796676">
    <property type="protein sequence ID" value="CAB4158435.1"/>
    <property type="molecule type" value="Genomic_DNA"/>
</dbReference>